<gene>
    <name evidence="2" type="ORF">NCTC11157_01416</name>
</gene>
<feature type="chain" id="PRO_5017020691" evidence="1">
    <location>
        <begin position="20"/>
        <end position="388"/>
    </location>
</feature>
<sequence>MKRIFAFIIIAFLAQVVQAQVTISGTVTDIGGSPLSGAIVKNIDASTKKMLAFCNTDSKGKFSIKAKVGSLLQISAMSYKKQQIVVKENMGVQQIVLEDNAKALDEITVKAQPVRINGDTIKYLLGVYAKPGDRTLADVLARVPGFEVNKSNGQISYEGRSISNFYIEGMDMLGGKYGVASKSLPQNDVATVEVMKHHQPIRVLDDFVYSDENALNVRMKKGAKAHWIATFNGGIGCKNNGVLWDFESFAMRLKQNWQTMITYKTNNRGKDIIHETNKVFTYGELDSKLNPLISLPLPPNGRLGRRSLFNQSHALTLNVLQRINESSQISAQITYTNDRQEAFSERKAEYFTNRGNRISQNQKQYVSRTNELFAKVKYENNANKQYLP</sequence>
<dbReference type="AlphaFoldDB" id="A0A379E025"/>
<dbReference type="EMBL" id="UGTL01000001">
    <property type="protein sequence ID" value="SUB85681.1"/>
    <property type="molecule type" value="Genomic_DNA"/>
</dbReference>
<dbReference type="Proteomes" id="UP000254072">
    <property type="component" value="Unassembled WGS sequence"/>
</dbReference>
<dbReference type="GeneID" id="91082602"/>
<feature type="signal peptide" evidence="1">
    <location>
        <begin position="1"/>
        <end position="19"/>
    </location>
</feature>
<dbReference type="Pfam" id="PF13715">
    <property type="entry name" value="CarbopepD_reg_2"/>
    <property type="match status" value="1"/>
</dbReference>
<dbReference type="InterPro" id="IPR037066">
    <property type="entry name" value="Plug_dom_sf"/>
</dbReference>
<dbReference type="InterPro" id="IPR008969">
    <property type="entry name" value="CarboxyPept-like_regulatory"/>
</dbReference>
<dbReference type="SUPFAM" id="SSF56935">
    <property type="entry name" value="Porins"/>
    <property type="match status" value="1"/>
</dbReference>
<organism evidence="2 3">
    <name type="scientific">Prevotella disiens</name>
    <dbReference type="NCBI Taxonomy" id="28130"/>
    <lineage>
        <taxon>Bacteria</taxon>
        <taxon>Pseudomonadati</taxon>
        <taxon>Bacteroidota</taxon>
        <taxon>Bacteroidia</taxon>
        <taxon>Bacteroidales</taxon>
        <taxon>Prevotellaceae</taxon>
        <taxon>Prevotella</taxon>
    </lineage>
</organism>
<accession>A0A379E025</accession>
<proteinExistence type="predicted"/>
<evidence type="ECO:0000256" key="1">
    <source>
        <dbReference type="SAM" id="SignalP"/>
    </source>
</evidence>
<dbReference type="Gene3D" id="2.170.130.10">
    <property type="entry name" value="TonB-dependent receptor, plug domain"/>
    <property type="match status" value="1"/>
</dbReference>
<name>A0A379E025_9BACT</name>
<evidence type="ECO:0000313" key="2">
    <source>
        <dbReference type="EMBL" id="SUB85681.1"/>
    </source>
</evidence>
<keyword evidence="1" id="KW-0732">Signal</keyword>
<reference evidence="2 3" key="1">
    <citation type="submission" date="2018-06" db="EMBL/GenBank/DDBJ databases">
        <authorList>
            <consortium name="Pathogen Informatics"/>
            <person name="Doyle S."/>
        </authorList>
    </citation>
    <scope>NUCLEOTIDE SEQUENCE [LARGE SCALE GENOMIC DNA]</scope>
    <source>
        <strain evidence="2 3">NCTC11157</strain>
    </source>
</reference>
<evidence type="ECO:0000313" key="3">
    <source>
        <dbReference type="Proteomes" id="UP000254072"/>
    </source>
</evidence>
<dbReference type="RefSeq" id="WP_021668181.1">
    <property type="nucleotide sequence ID" value="NZ_UGTL01000001.1"/>
</dbReference>
<protein>
    <submittedName>
        <fullName evidence="2">TonB-linked outer membrane protein, SusC/RagA family</fullName>
    </submittedName>
</protein>
<dbReference type="SUPFAM" id="SSF49464">
    <property type="entry name" value="Carboxypeptidase regulatory domain-like"/>
    <property type="match status" value="1"/>
</dbReference>